<keyword evidence="1" id="KW-0472">Membrane</keyword>
<gene>
    <name evidence="2" type="ORF">CPELLU_LOCUS5554</name>
</gene>
<keyword evidence="1" id="KW-1133">Transmembrane helix</keyword>
<dbReference type="AlphaFoldDB" id="A0A9N9BK91"/>
<keyword evidence="1" id="KW-0812">Transmembrane</keyword>
<evidence type="ECO:0000256" key="1">
    <source>
        <dbReference type="SAM" id="Phobius"/>
    </source>
</evidence>
<organism evidence="2 3">
    <name type="scientific">Cetraspora pellucida</name>
    <dbReference type="NCBI Taxonomy" id="1433469"/>
    <lineage>
        <taxon>Eukaryota</taxon>
        <taxon>Fungi</taxon>
        <taxon>Fungi incertae sedis</taxon>
        <taxon>Mucoromycota</taxon>
        <taxon>Glomeromycotina</taxon>
        <taxon>Glomeromycetes</taxon>
        <taxon>Diversisporales</taxon>
        <taxon>Gigasporaceae</taxon>
        <taxon>Cetraspora</taxon>
    </lineage>
</organism>
<dbReference type="Proteomes" id="UP000789759">
    <property type="component" value="Unassembled WGS sequence"/>
</dbReference>
<keyword evidence="3" id="KW-1185">Reference proteome</keyword>
<evidence type="ECO:0000313" key="3">
    <source>
        <dbReference type="Proteomes" id="UP000789759"/>
    </source>
</evidence>
<sequence length="392" mass="45388">MFLFDALFDGKTAEPYWFKSIRIIVAFGLTIAILFYSFVQASSLLSSNQFIVEIKESIDVILTMPDIILCAHNLSNYTCSSRTCIEVENSYFDYEGCKLFQLNESITVFDVTLGSISSTANFSFDLNEYMDTELLMASHSDNFLMNDSILQMISDHQLYVRFGRMAINNDDMKAFYDTPSSFIFESGDCSIITISPMIKQSYYAFFFAALGYSYQKSELYLNPTITTLPKISGERQIQFGITVKRLKRKDLDSYGFKLRYENENFNYSVGNIISKIGGFYVALSSIYILLFGMAKLSPCLKNSLAKRYITFSGIPLSQRVSNRRNNATLEDRVQMLETILQDYYLDNYQWELLRKGRVKYDRWQRKYNEMTKEIETDELIKTDELLNNTDTN</sequence>
<feature type="transmembrane region" description="Helical" evidence="1">
    <location>
        <begin position="20"/>
        <end position="39"/>
    </location>
</feature>
<reference evidence="2" key="1">
    <citation type="submission" date="2021-06" db="EMBL/GenBank/DDBJ databases">
        <authorList>
            <person name="Kallberg Y."/>
            <person name="Tangrot J."/>
            <person name="Rosling A."/>
        </authorList>
    </citation>
    <scope>NUCLEOTIDE SEQUENCE</scope>
    <source>
        <strain evidence="2">FL966</strain>
    </source>
</reference>
<dbReference type="EMBL" id="CAJVQA010003184">
    <property type="protein sequence ID" value="CAG8568810.1"/>
    <property type="molecule type" value="Genomic_DNA"/>
</dbReference>
<dbReference type="OrthoDB" id="2403806at2759"/>
<protein>
    <submittedName>
        <fullName evidence="2">12206_t:CDS:1</fullName>
    </submittedName>
</protein>
<evidence type="ECO:0000313" key="2">
    <source>
        <dbReference type="EMBL" id="CAG8568810.1"/>
    </source>
</evidence>
<comment type="caution">
    <text evidence="2">The sequence shown here is derived from an EMBL/GenBank/DDBJ whole genome shotgun (WGS) entry which is preliminary data.</text>
</comment>
<proteinExistence type="predicted"/>
<accession>A0A9N9BK91</accession>
<name>A0A9N9BK91_9GLOM</name>
<feature type="transmembrane region" description="Helical" evidence="1">
    <location>
        <begin position="276"/>
        <end position="294"/>
    </location>
</feature>